<dbReference type="RefSeq" id="WP_344537407.1">
    <property type="nucleotide sequence ID" value="NZ_BAAATD010000001.1"/>
</dbReference>
<dbReference type="EMBL" id="BAAATD010000001">
    <property type="protein sequence ID" value="GAA2576372.1"/>
    <property type="molecule type" value="Genomic_DNA"/>
</dbReference>
<reference evidence="3 4" key="1">
    <citation type="journal article" date="2019" name="Int. J. Syst. Evol. Microbiol.">
        <title>The Global Catalogue of Microorganisms (GCM) 10K type strain sequencing project: providing services to taxonomists for standard genome sequencing and annotation.</title>
        <authorList>
            <consortium name="The Broad Institute Genomics Platform"/>
            <consortium name="The Broad Institute Genome Sequencing Center for Infectious Disease"/>
            <person name="Wu L."/>
            <person name="Ma J."/>
        </authorList>
    </citation>
    <scope>NUCLEOTIDE SEQUENCE [LARGE SCALE GENOMIC DNA]</scope>
    <source>
        <strain evidence="3 4">JCM 6833</strain>
    </source>
</reference>
<feature type="signal peptide" evidence="1">
    <location>
        <begin position="1"/>
        <end position="19"/>
    </location>
</feature>
<protein>
    <recommendedName>
        <fullName evidence="2">Rv2525c-like glycoside hydrolase-like domain-containing protein</fullName>
    </recommendedName>
</protein>
<evidence type="ECO:0000256" key="1">
    <source>
        <dbReference type="SAM" id="SignalP"/>
    </source>
</evidence>
<dbReference type="InterPro" id="IPR017853">
    <property type="entry name" value="GH"/>
</dbReference>
<feature type="domain" description="Rv2525c-like glycoside hydrolase-like" evidence="2">
    <location>
        <begin position="225"/>
        <end position="426"/>
    </location>
</feature>
<accession>A0ABN3PAN1</accession>
<keyword evidence="4" id="KW-1185">Reference proteome</keyword>
<name>A0ABN3PAN1_9ACTN</name>
<dbReference type="Pfam" id="PF08924">
    <property type="entry name" value="Rv2525c_GlyHyd-like"/>
    <property type="match status" value="1"/>
</dbReference>
<comment type="caution">
    <text evidence="3">The sequence shown here is derived from an EMBL/GenBank/DDBJ whole genome shotgun (WGS) entry which is preliminary data.</text>
</comment>
<dbReference type="Proteomes" id="UP001501509">
    <property type="component" value="Unassembled WGS sequence"/>
</dbReference>
<evidence type="ECO:0000313" key="4">
    <source>
        <dbReference type="Proteomes" id="UP001501509"/>
    </source>
</evidence>
<organism evidence="3 4">
    <name type="scientific">Actinomadura fulvescens</name>
    <dbReference type="NCBI Taxonomy" id="46160"/>
    <lineage>
        <taxon>Bacteria</taxon>
        <taxon>Bacillati</taxon>
        <taxon>Actinomycetota</taxon>
        <taxon>Actinomycetes</taxon>
        <taxon>Streptosporangiales</taxon>
        <taxon>Thermomonosporaceae</taxon>
        <taxon>Actinomadura</taxon>
    </lineage>
</organism>
<feature type="chain" id="PRO_5046766497" description="Rv2525c-like glycoside hydrolase-like domain-containing protein" evidence="1">
    <location>
        <begin position="20"/>
        <end position="431"/>
    </location>
</feature>
<dbReference type="SUPFAM" id="SSF51445">
    <property type="entry name" value="(Trans)glycosidases"/>
    <property type="match status" value="1"/>
</dbReference>
<evidence type="ECO:0000313" key="3">
    <source>
        <dbReference type="EMBL" id="GAA2576372.1"/>
    </source>
</evidence>
<gene>
    <name evidence="3" type="ORF">GCM10010411_05990</name>
</gene>
<sequence length="431" mass="47364">MRHAAVLSGLLGVAGVASFVTGLQPPTARPEAVPAAALTQARTAQYRGVRLPVPDGWDVHRLDLDPARCVRHDRRAIYLGRPGPQPDCPARLFGGAETLHIEPLGERSGDAASAQRRRTPVVRAGKLARFTVRENVGNRVRIELPEVGAVVTGVYGGDPLALQSVIRSIRLAGKWVAEPPPRTRGGGIARDESTAATLNSEDSEWTKGKGFDTCTAPSLRAMAAWRRAYRIANIYIGGASRGCAQPNLTRSWVRAVRRMGYRLIPTYVGKQAPCNMDAFRVHFKAEAAAREGRRAAADAIAKARALGIPPDRPIYFDMESYPSGKTRCRRAVLTFLDNWSRSLEAQNYVSGVYSSASSGVRDLGRAKGITKPQAIWFAQWDNKAKAYGGPYLRNRWWHPHRRIKQYRGGHREKHGGVALSVDNNYVDGRVY</sequence>
<evidence type="ECO:0000259" key="2">
    <source>
        <dbReference type="Pfam" id="PF08924"/>
    </source>
</evidence>
<dbReference type="Gene3D" id="3.20.20.80">
    <property type="entry name" value="Glycosidases"/>
    <property type="match status" value="1"/>
</dbReference>
<proteinExistence type="predicted"/>
<dbReference type="InterPro" id="IPR015020">
    <property type="entry name" value="Rv2525c-like_Glyco_Hydro-like"/>
</dbReference>
<keyword evidence="1" id="KW-0732">Signal</keyword>